<dbReference type="Proteomes" id="UP001281761">
    <property type="component" value="Unassembled WGS sequence"/>
</dbReference>
<protein>
    <submittedName>
        <fullName evidence="1">Uncharacterized protein</fullName>
    </submittedName>
</protein>
<organism evidence="1 2">
    <name type="scientific">Blattamonas nauphoetae</name>
    <dbReference type="NCBI Taxonomy" id="2049346"/>
    <lineage>
        <taxon>Eukaryota</taxon>
        <taxon>Metamonada</taxon>
        <taxon>Preaxostyla</taxon>
        <taxon>Oxymonadida</taxon>
        <taxon>Blattamonas</taxon>
    </lineage>
</organism>
<sequence length="139" mass="15170">MIISSPACSPFVITCSEVNDNHPEIQVIAQNHITFSCCSLCDVSPQDGGLLLTYHSPNRAAFSRSSSKFMTCSARFGGIDLLSNGPASVCHMLFVDCCRPHSEDEVSDSIRLADRSGREGLRVPEHGVFVVVRDKNQKL</sequence>
<evidence type="ECO:0000313" key="1">
    <source>
        <dbReference type="EMBL" id="KAK2940759.1"/>
    </source>
</evidence>
<keyword evidence="2" id="KW-1185">Reference proteome</keyword>
<evidence type="ECO:0000313" key="2">
    <source>
        <dbReference type="Proteomes" id="UP001281761"/>
    </source>
</evidence>
<reference evidence="1 2" key="1">
    <citation type="journal article" date="2022" name="bioRxiv">
        <title>Genomics of Preaxostyla Flagellates Illuminates Evolutionary Transitions and the Path Towards Mitochondrial Loss.</title>
        <authorList>
            <person name="Novak L.V.F."/>
            <person name="Treitli S.C."/>
            <person name="Pyrih J."/>
            <person name="Halakuc P."/>
            <person name="Pipaliya S.V."/>
            <person name="Vacek V."/>
            <person name="Brzon O."/>
            <person name="Soukal P."/>
            <person name="Eme L."/>
            <person name="Dacks J.B."/>
            <person name="Karnkowska A."/>
            <person name="Elias M."/>
            <person name="Hampl V."/>
        </authorList>
    </citation>
    <scope>NUCLEOTIDE SEQUENCE [LARGE SCALE GENOMIC DNA]</scope>
    <source>
        <strain evidence="1">NAU3</strain>
        <tissue evidence="1">Gut</tissue>
    </source>
</reference>
<accession>A0ABQ9WMP8</accession>
<comment type="caution">
    <text evidence="1">The sequence shown here is derived from an EMBL/GenBank/DDBJ whole genome shotgun (WGS) entry which is preliminary data.</text>
</comment>
<proteinExistence type="predicted"/>
<name>A0ABQ9WMP8_9EUKA</name>
<dbReference type="EMBL" id="JARBJD010000610">
    <property type="protein sequence ID" value="KAK2940759.1"/>
    <property type="molecule type" value="Genomic_DNA"/>
</dbReference>
<gene>
    <name evidence="1" type="ORF">BLNAU_24329</name>
</gene>